<dbReference type="PANTHER" id="PTHR44943:SF8">
    <property type="entry name" value="TPR REPEAT-CONTAINING PROTEIN MJ0263"/>
    <property type="match status" value="1"/>
</dbReference>
<comment type="caution">
    <text evidence="4">The sequence shown here is derived from an EMBL/GenBank/DDBJ whole genome shotgun (WGS) entry which is preliminary data.</text>
</comment>
<evidence type="ECO:0000313" key="5">
    <source>
        <dbReference type="Proteomes" id="UP000276103"/>
    </source>
</evidence>
<dbReference type="Pfam" id="PF13414">
    <property type="entry name" value="TPR_11"/>
    <property type="match status" value="1"/>
</dbReference>
<dbReference type="Pfam" id="PF13432">
    <property type="entry name" value="TPR_16"/>
    <property type="match status" value="1"/>
</dbReference>
<feature type="repeat" description="TPR" evidence="3">
    <location>
        <begin position="275"/>
        <end position="308"/>
    </location>
</feature>
<dbReference type="InterPro" id="IPR051685">
    <property type="entry name" value="Ycf3/AcsC/BcsC/TPR_MFPF"/>
</dbReference>
<protein>
    <recommendedName>
        <fullName evidence="6">Tetratricopeptide repeat protein</fullName>
    </recommendedName>
</protein>
<dbReference type="PANTHER" id="PTHR44943">
    <property type="entry name" value="CELLULOSE SYNTHASE OPERON PROTEIN C"/>
    <property type="match status" value="1"/>
</dbReference>
<sequence length="516" mass="57913">MNFHLVLEKKLARQEQKIITLNKYVQKYPQGWKKRLELANLLYEMGKLPEAVIEYQQVIERQPQLVNVHLQLGKILQLMGLEKEAIQIYQKALSWSENEVTQHHIKGLIAVCQGDSNQAIVAFNLAATLEPDKVVHWLALAQVHQQTENPLGVLTSLEQVLSINPDDVVALIYSYDALMAVGDVSAARGQLKRAIALAGDDFRILQRQIDQRCQMRLVSGEEGKQTKKMITSLLLQAPHGAEAHKSLAYYHILRGDWAQGVEVLAEFTTEHPNHPYGWYYYGRCLFETGEYQQAAEMMWKAYHLYPHDCEIYRALCEILPVATSPQALLLGGEGNLVEKMLKRFPERWSVWATAGRVLVECFQEMRGCQVSEQGTQLQPQLADAWFRHGRVLALAGKHQEAVAALEKGWELLPAGGCLQSVSAAVWLGESYQVQGDVEASKRSREAACEGCQELRGFNPAMADYWLGRALVGLGDKLGAIQAYESALSQQLLYPARGEVEKILQGLKGKRKKGSRG</sequence>
<evidence type="ECO:0000256" key="3">
    <source>
        <dbReference type="PROSITE-ProRule" id="PRU00339"/>
    </source>
</evidence>
<accession>A0A3S1A527</accession>
<dbReference type="EMBL" id="RSCM01000016">
    <property type="protein sequence ID" value="RUS93826.1"/>
    <property type="molecule type" value="Genomic_DNA"/>
</dbReference>
<dbReference type="SUPFAM" id="SSF48452">
    <property type="entry name" value="TPR-like"/>
    <property type="match status" value="3"/>
</dbReference>
<dbReference type="AlphaFoldDB" id="A0A3S1A527"/>
<proteinExistence type="predicted"/>
<keyword evidence="1" id="KW-0677">Repeat</keyword>
<name>A0A3S1A527_ANAVA</name>
<evidence type="ECO:0000256" key="1">
    <source>
        <dbReference type="ARBA" id="ARBA00022737"/>
    </source>
</evidence>
<keyword evidence="5" id="KW-1185">Reference proteome</keyword>
<dbReference type="RefSeq" id="WP_127055893.1">
    <property type="nucleotide sequence ID" value="NZ_RSCM01000016.1"/>
</dbReference>
<organism evidence="4 5">
    <name type="scientific">Trichormus variabilis SAG 1403-4b</name>
    <dbReference type="NCBI Taxonomy" id="447716"/>
    <lineage>
        <taxon>Bacteria</taxon>
        <taxon>Bacillati</taxon>
        <taxon>Cyanobacteriota</taxon>
        <taxon>Cyanophyceae</taxon>
        <taxon>Nostocales</taxon>
        <taxon>Nostocaceae</taxon>
        <taxon>Trichormus</taxon>
    </lineage>
</organism>
<reference evidence="4 5" key="1">
    <citation type="journal article" date="2019" name="Genome Biol. Evol.">
        <title>Day and night: Metabolic profiles and evolutionary relationships of six axenic non-marine cyanobacteria.</title>
        <authorList>
            <person name="Will S.E."/>
            <person name="Henke P."/>
            <person name="Boedeker C."/>
            <person name="Huang S."/>
            <person name="Brinkmann H."/>
            <person name="Rohde M."/>
            <person name="Jarek M."/>
            <person name="Friedl T."/>
            <person name="Seufert S."/>
            <person name="Schumacher M."/>
            <person name="Overmann J."/>
            <person name="Neumann-Schaal M."/>
            <person name="Petersen J."/>
        </authorList>
    </citation>
    <scope>NUCLEOTIDE SEQUENCE [LARGE SCALE GENOMIC DNA]</scope>
    <source>
        <strain evidence="4 5">SAG 1403-4b</strain>
    </source>
</reference>
<dbReference type="InterPro" id="IPR019734">
    <property type="entry name" value="TPR_rpt"/>
</dbReference>
<evidence type="ECO:0000313" key="4">
    <source>
        <dbReference type="EMBL" id="RUS93826.1"/>
    </source>
</evidence>
<feature type="repeat" description="TPR" evidence="3">
    <location>
        <begin position="66"/>
        <end position="99"/>
    </location>
</feature>
<dbReference type="SMART" id="SM00028">
    <property type="entry name" value="TPR"/>
    <property type="match status" value="7"/>
</dbReference>
<gene>
    <name evidence="4" type="ORF">DSM107003_40620</name>
</gene>
<evidence type="ECO:0008006" key="6">
    <source>
        <dbReference type="Google" id="ProtNLM"/>
    </source>
</evidence>
<dbReference type="Gene3D" id="1.25.40.10">
    <property type="entry name" value="Tetratricopeptide repeat domain"/>
    <property type="match status" value="4"/>
</dbReference>
<dbReference type="Proteomes" id="UP000276103">
    <property type="component" value="Unassembled WGS sequence"/>
</dbReference>
<dbReference type="InterPro" id="IPR011990">
    <property type="entry name" value="TPR-like_helical_dom_sf"/>
</dbReference>
<evidence type="ECO:0000256" key="2">
    <source>
        <dbReference type="ARBA" id="ARBA00022803"/>
    </source>
</evidence>
<dbReference type="PROSITE" id="PS50005">
    <property type="entry name" value="TPR"/>
    <property type="match status" value="3"/>
</dbReference>
<dbReference type="OrthoDB" id="439212at2"/>
<keyword evidence="2 3" id="KW-0802">TPR repeat</keyword>
<feature type="repeat" description="TPR" evidence="3">
    <location>
        <begin position="382"/>
        <end position="415"/>
    </location>
</feature>